<dbReference type="InterPro" id="IPR003115">
    <property type="entry name" value="ParB_N"/>
</dbReference>
<protein>
    <recommendedName>
        <fullName evidence="3">ParB-like N-terminal domain-containing protein</fullName>
    </recommendedName>
</protein>
<feature type="region of interest" description="Disordered" evidence="1">
    <location>
        <begin position="24"/>
        <end position="47"/>
    </location>
</feature>
<accession>A0A9W6C471</accession>
<keyword evidence="5" id="KW-1185">Reference proteome</keyword>
<dbReference type="AlphaFoldDB" id="A0A9W6C471"/>
<feature type="signal peptide" evidence="2">
    <location>
        <begin position="1"/>
        <end position="19"/>
    </location>
</feature>
<dbReference type="GO" id="GO:0005694">
    <property type="term" value="C:chromosome"/>
    <property type="evidence" value="ECO:0007669"/>
    <property type="project" value="TreeGrafter"/>
</dbReference>
<evidence type="ECO:0000259" key="3">
    <source>
        <dbReference type="SMART" id="SM00470"/>
    </source>
</evidence>
<dbReference type="Gene3D" id="3.90.1530.30">
    <property type="match status" value="1"/>
</dbReference>
<evidence type="ECO:0000313" key="4">
    <source>
        <dbReference type="EMBL" id="GLC62965.1"/>
    </source>
</evidence>
<keyword evidence="2" id="KW-0732">Signal</keyword>
<dbReference type="InterPro" id="IPR036086">
    <property type="entry name" value="ParB/Sulfiredoxin_sf"/>
</dbReference>
<dbReference type="GO" id="GO:0007059">
    <property type="term" value="P:chromosome segregation"/>
    <property type="evidence" value="ECO:0007669"/>
    <property type="project" value="TreeGrafter"/>
</dbReference>
<feature type="domain" description="ParB-like N-terminal" evidence="3">
    <location>
        <begin position="61"/>
        <end position="162"/>
    </location>
</feature>
<reference evidence="4 5" key="1">
    <citation type="journal article" date="2023" name="Commun. Biol.">
        <title>Reorganization of the ancestral sex-determining regions during the evolution of trioecy in Pleodorina starrii.</title>
        <authorList>
            <person name="Takahashi K."/>
            <person name="Suzuki S."/>
            <person name="Kawai-Toyooka H."/>
            <person name="Yamamoto K."/>
            <person name="Hamaji T."/>
            <person name="Ootsuki R."/>
            <person name="Yamaguchi H."/>
            <person name="Kawachi M."/>
            <person name="Higashiyama T."/>
            <person name="Nozaki H."/>
        </authorList>
    </citation>
    <scope>NUCLEOTIDE SEQUENCE [LARGE SCALE GENOMIC DNA]</scope>
    <source>
        <strain evidence="4 5">NIES-4479</strain>
    </source>
</reference>
<name>A0A9W6C471_9CHLO</name>
<dbReference type="InterPro" id="IPR041468">
    <property type="entry name" value="HTH_ParB/Spo0J"/>
</dbReference>
<dbReference type="Gene3D" id="1.10.10.2830">
    <property type="match status" value="1"/>
</dbReference>
<evidence type="ECO:0000313" key="5">
    <source>
        <dbReference type="Proteomes" id="UP001165080"/>
    </source>
</evidence>
<dbReference type="SUPFAM" id="SSF109709">
    <property type="entry name" value="KorB DNA-binding domain-like"/>
    <property type="match status" value="1"/>
</dbReference>
<dbReference type="Pfam" id="PF02195">
    <property type="entry name" value="ParB_N"/>
    <property type="match status" value="1"/>
</dbReference>
<dbReference type="InterPro" id="IPR050336">
    <property type="entry name" value="Chromosome_partition/occlusion"/>
</dbReference>
<evidence type="ECO:0000256" key="2">
    <source>
        <dbReference type="SAM" id="SignalP"/>
    </source>
</evidence>
<dbReference type="CDD" id="cd16406">
    <property type="entry name" value="ParB_N_like"/>
    <property type="match status" value="1"/>
</dbReference>
<dbReference type="EMBL" id="BRXU01000079">
    <property type="protein sequence ID" value="GLC62965.1"/>
    <property type="molecule type" value="Genomic_DNA"/>
</dbReference>
<dbReference type="Pfam" id="PF17762">
    <property type="entry name" value="HTH_ParB"/>
    <property type="match status" value="1"/>
</dbReference>
<proteinExistence type="predicted"/>
<organism evidence="4 5">
    <name type="scientific">Pleodorina starrii</name>
    <dbReference type="NCBI Taxonomy" id="330485"/>
    <lineage>
        <taxon>Eukaryota</taxon>
        <taxon>Viridiplantae</taxon>
        <taxon>Chlorophyta</taxon>
        <taxon>core chlorophytes</taxon>
        <taxon>Chlorophyceae</taxon>
        <taxon>CS clade</taxon>
        <taxon>Chlamydomonadales</taxon>
        <taxon>Volvocaceae</taxon>
        <taxon>Pleodorina</taxon>
    </lineage>
</organism>
<dbReference type="Proteomes" id="UP001165080">
    <property type="component" value="Unassembled WGS sequence"/>
</dbReference>
<dbReference type="SMART" id="SM00470">
    <property type="entry name" value="ParB"/>
    <property type="match status" value="1"/>
</dbReference>
<feature type="chain" id="PRO_5040908053" description="ParB-like N-terminal domain-containing protein" evidence="2">
    <location>
        <begin position="20"/>
        <end position="673"/>
    </location>
</feature>
<dbReference type="PANTHER" id="PTHR33375">
    <property type="entry name" value="CHROMOSOME-PARTITIONING PROTEIN PARB-RELATED"/>
    <property type="match status" value="1"/>
</dbReference>
<sequence length="673" mass="72772">MEARLSGFALLTLFRRIHAYSSDQTDEAQPIGGRRHQAPTPSPRKGNQIMKTEIITAAAIQYFPLAQLYVSDMNPRQDADPEGIDLLADSLAMIGLIQNLSGTVDADGRVGIVAGGRRLRAIARAVERDPTVTKRHPELASVPVRIAPDEATARAWASAENAAREDLAPADEIRAYGRMKEAGADVSTIARSFGKTEAHVYRRLALAALPAAVLDALKAGQISLGMAKAFTVSQDEALTLQVLAEVMGRDVSEYRIKQALQPEAISGTDRRALFVGLDAYTAAGGRMNRDLFSDTTALHDGDLLARLFNEKMDEAAAKIGEVWKWVEAMPDSYVPYGTAEKLDRIYPVPGELTEAQSERYDELAELANGDVLDEAGQAELAELVAILDGDYTDAQRAVAGVFVYVGSDGRLCVTNPLVSPYDRAEAIETQVLTGHAATRHIAASVEDAPKSPYSGALVEDMKAVRLAAIQTALLDKPEMVFDLLAFGLSLASGVSTHVFDVSPGRPNNCPSKPEGLEFSERLTHAPAGHEAWSRPELRVDDLATAFRTFVAAGKKARNAALVESVARTLPYGAGSADFFGLIEADAGAGIRKVWTPTAENFFSRVSADYLDALHLDLTGCDPQGNGFKAHKAQKKAEKAQCMERLFSDAEYQKAWKIDAEKKARIEAWTPDCF</sequence>
<comment type="caution">
    <text evidence="4">The sequence shown here is derived from an EMBL/GenBank/DDBJ whole genome shotgun (WGS) entry which is preliminary data.</text>
</comment>
<dbReference type="SUPFAM" id="SSF110849">
    <property type="entry name" value="ParB/Sulfiredoxin"/>
    <property type="match status" value="1"/>
</dbReference>
<evidence type="ECO:0000256" key="1">
    <source>
        <dbReference type="SAM" id="MobiDB-lite"/>
    </source>
</evidence>
<gene>
    <name evidence="4" type="primary">PLESTB004113</name>
    <name evidence="4" type="ORF">PLESTB_001965800</name>
</gene>
<dbReference type="PANTHER" id="PTHR33375:SF7">
    <property type="entry name" value="CHROMOSOME 2-PARTITIONING PROTEIN PARB-RELATED"/>
    <property type="match status" value="1"/>
</dbReference>